<dbReference type="InterPro" id="IPR027417">
    <property type="entry name" value="P-loop_NTPase"/>
</dbReference>
<evidence type="ECO:0000259" key="4">
    <source>
        <dbReference type="SMART" id="SM00382"/>
    </source>
</evidence>
<organism evidence="5 6">
    <name type="scientific">Dolichospermum planctonicum</name>
    <dbReference type="NCBI Taxonomy" id="136072"/>
    <lineage>
        <taxon>Bacteria</taxon>
        <taxon>Bacillati</taxon>
        <taxon>Cyanobacteriota</taxon>
        <taxon>Cyanophyceae</taxon>
        <taxon>Nostocales</taxon>
        <taxon>Aphanizomenonaceae</taxon>
        <taxon>Dolichospermum</taxon>
    </lineage>
</organism>
<sequence length="303" mass="34191">MKFTIVKDSDKSNKQEEVKTLVEQPKWTLEEVALSKSTLDQIDQMVAYIKNREKLLNDWEFNRFLKTGSALSINFFGVPGTGKSITADAIAHKVGMSIIRANYGELESSFVGGTSDNLASVFKTAEETNSLLFFDEADAVLSRRISNLSQAADHGVNSAKSTLLTLLDKFNGIIVFATNLFDNYDEAFLRRILFNIEFLAPDLAMREQLWRFHLSEKVPKEVSYQHLANISDGLCGGDIKNITIKLGLKLLTEKVKSIDELLVKEEIDKYTEVKIRHKRKPLLAETPVNGSDKNIMEQEFYAN</sequence>
<name>A0A480AE65_9CYAN</name>
<dbReference type="AlphaFoldDB" id="A0A480AE65"/>
<keyword evidence="3" id="KW-0067">ATP-binding</keyword>
<dbReference type="SUPFAM" id="SSF52540">
    <property type="entry name" value="P-loop containing nucleoside triphosphate hydrolases"/>
    <property type="match status" value="1"/>
</dbReference>
<gene>
    <name evidence="5" type="ORF">NIES80_17140</name>
</gene>
<feature type="domain" description="AAA+ ATPase" evidence="4">
    <location>
        <begin position="69"/>
        <end position="203"/>
    </location>
</feature>
<dbReference type="PANTHER" id="PTHR23073">
    <property type="entry name" value="26S PROTEASOME REGULATORY SUBUNIT"/>
    <property type="match status" value="1"/>
</dbReference>
<reference evidence="6" key="1">
    <citation type="submission" date="2019-02" db="EMBL/GenBank/DDBJ databases">
        <title>Draft genome sequence of Dolichospermum planctonicum NIES-80.</title>
        <authorList>
            <person name="Yamaguchi H."/>
            <person name="Suzuki S."/>
            <person name="Kawachi M."/>
        </authorList>
    </citation>
    <scope>NUCLEOTIDE SEQUENCE [LARGE SCALE GENOMIC DNA]</scope>
    <source>
        <strain evidence="6">NIES-80</strain>
    </source>
</reference>
<evidence type="ECO:0000256" key="3">
    <source>
        <dbReference type="ARBA" id="ARBA00022840"/>
    </source>
</evidence>
<comment type="caution">
    <text evidence="5">The sequence shown here is derived from an EMBL/GenBank/DDBJ whole genome shotgun (WGS) entry which is preliminary data.</text>
</comment>
<evidence type="ECO:0000256" key="2">
    <source>
        <dbReference type="ARBA" id="ARBA00022741"/>
    </source>
</evidence>
<evidence type="ECO:0000313" key="5">
    <source>
        <dbReference type="EMBL" id="GCL42013.1"/>
    </source>
</evidence>
<dbReference type="EMBL" id="BJCF01000015">
    <property type="protein sequence ID" value="GCL42013.1"/>
    <property type="molecule type" value="Genomic_DNA"/>
</dbReference>
<dbReference type="RefSeq" id="WP_137907679.1">
    <property type="nucleotide sequence ID" value="NZ_BJCF01000015.1"/>
</dbReference>
<dbReference type="Gene3D" id="3.40.50.300">
    <property type="entry name" value="P-loop containing nucleotide triphosphate hydrolases"/>
    <property type="match status" value="1"/>
</dbReference>
<protein>
    <submittedName>
        <fullName evidence="5">AAA ATPase, central region</fullName>
    </submittedName>
</protein>
<dbReference type="InterPro" id="IPR003959">
    <property type="entry name" value="ATPase_AAA_core"/>
</dbReference>
<proteinExistence type="inferred from homology"/>
<dbReference type="InterPro" id="IPR050221">
    <property type="entry name" value="26S_Proteasome_ATPase"/>
</dbReference>
<dbReference type="CDD" id="cd19481">
    <property type="entry name" value="RecA-like_protease"/>
    <property type="match status" value="1"/>
</dbReference>
<dbReference type="Proteomes" id="UP000299367">
    <property type="component" value="Unassembled WGS sequence"/>
</dbReference>
<keyword evidence="2" id="KW-0547">Nucleotide-binding</keyword>
<comment type="similarity">
    <text evidence="1">Belongs to the AAA ATPase family.</text>
</comment>
<dbReference type="InterPro" id="IPR003593">
    <property type="entry name" value="AAA+_ATPase"/>
</dbReference>
<dbReference type="GO" id="GO:0016887">
    <property type="term" value="F:ATP hydrolysis activity"/>
    <property type="evidence" value="ECO:0007669"/>
    <property type="project" value="InterPro"/>
</dbReference>
<accession>A0A480AE65</accession>
<dbReference type="GO" id="GO:0005524">
    <property type="term" value="F:ATP binding"/>
    <property type="evidence" value="ECO:0007669"/>
    <property type="project" value="UniProtKB-KW"/>
</dbReference>
<evidence type="ECO:0000313" key="6">
    <source>
        <dbReference type="Proteomes" id="UP000299367"/>
    </source>
</evidence>
<dbReference type="SMART" id="SM00382">
    <property type="entry name" value="AAA"/>
    <property type="match status" value="1"/>
</dbReference>
<evidence type="ECO:0000256" key="1">
    <source>
        <dbReference type="ARBA" id="ARBA00006914"/>
    </source>
</evidence>
<dbReference type="Pfam" id="PF00004">
    <property type="entry name" value="AAA"/>
    <property type="match status" value="1"/>
</dbReference>
<dbReference type="OrthoDB" id="9806903at2"/>